<dbReference type="Proteomes" id="UP000267536">
    <property type="component" value="Unassembled WGS sequence"/>
</dbReference>
<evidence type="ECO:0000313" key="3">
    <source>
        <dbReference type="Proteomes" id="UP000267536"/>
    </source>
</evidence>
<name>A0A3N4H9V4_9ACTN</name>
<dbReference type="OrthoDB" id="3392994at2"/>
<comment type="caution">
    <text evidence="2">The sequence shown here is derived from an EMBL/GenBank/DDBJ whole genome shotgun (WGS) entry which is preliminary data.</text>
</comment>
<proteinExistence type="predicted"/>
<reference evidence="2 3" key="1">
    <citation type="submission" date="2018-11" db="EMBL/GenBank/DDBJ databases">
        <title>Draft genome sequence of Gordonia sp. RS15-1S isolated from rice stems.</title>
        <authorList>
            <person name="Muangham S."/>
        </authorList>
    </citation>
    <scope>NUCLEOTIDE SEQUENCE [LARGE SCALE GENOMIC DNA]</scope>
    <source>
        <strain evidence="2 3">RS15-1S</strain>
    </source>
</reference>
<dbReference type="AlphaFoldDB" id="A0A3N4H9V4"/>
<evidence type="ECO:0000313" key="2">
    <source>
        <dbReference type="EMBL" id="RPA62174.1"/>
    </source>
</evidence>
<dbReference type="InterPro" id="IPR016193">
    <property type="entry name" value="Cytidine_deaminase-like"/>
</dbReference>
<organism evidence="2 3">
    <name type="scientific">Gordonia oryzae</name>
    <dbReference type="NCBI Taxonomy" id="2487349"/>
    <lineage>
        <taxon>Bacteria</taxon>
        <taxon>Bacillati</taxon>
        <taxon>Actinomycetota</taxon>
        <taxon>Actinomycetes</taxon>
        <taxon>Mycobacteriales</taxon>
        <taxon>Gordoniaceae</taxon>
        <taxon>Gordonia</taxon>
    </lineage>
</organism>
<dbReference type="EMBL" id="RKMH01000006">
    <property type="protein sequence ID" value="RPA62174.1"/>
    <property type="molecule type" value="Genomic_DNA"/>
</dbReference>
<dbReference type="Gene3D" id="3.40.140.10">
    <property type="entry name" value="Cytidine Deaminase, domain 2"/>
    <property type="match status" value="1"/>
</dbReference>
<evidence type="ECO:0000256" key="1">
    <source>
        <dbReference type="SAM" id="MobiDB-lite"/>
    </source>
</evidence>
<keyword evidence="3" id="KW-1185">Reference proteome</keyword>
<accession>A0A3N4H9V4</accession>
<gene>
    <name evidence="2" type="ORF">EF294_09110</name>
</gene>
<dbReference type="GO" id="GO:0003824">
    <property type="term" value="F:catalytic activity"/>
    <property type="evidence" value="ECO:0007669"/>
    <property type="project" value="InterPro"/>
</dbReference>
<feature type="region of interest" description="Disordered" evidence="1">
    <location>
        <begin position="1"/>
        <end position="35"/>
    </location>
</feature>
<protein>
    <submittedName>
        <fullName evidence="2">Cytidine deaminase</fullName>
    </submittedName>
</protein>
<dbReference type="SUPFAM" id="SSF53927">
    <property type="entry name" value="Cytidine deaminase-like"/>
    <property type="match status" value="1"/>
</dbReference>
<dbReference type="CDD" id="cd01283">
    <property type="entry name" value="cytidine_deaminase"/>
    <property type="match status" value="1"/>
</dbReference>
<dbReference type="RefSeq" id="WP_123928450.1">
    <property type="nucleotide sequence ID" value="NZ_JBPSDP010000005.1"/>
</dbReference>
<sequence length="119" mass="11620">MSEPLGDEDAKLVTLARGARGRAQSPSGAAVREGDGRTYAGADVRTASLELSALQVAVVTALSSGAESFEAAVIVGGGADDPGRATLAEISPDALLVVADAAGTVLDRIRAGAGADAAS</sequence>